<keyword evidence="3" id="KW-1185">Reference proteome</keyword>
<protein>
    <submittedName>
        <fullName evidence="2">Uncharacterized protein</fullName>
    </submittedName>
</protein>
<feature type="compositionally biased region" description="Basic and acidic residues" evidence="1">
    <location>
        <begin position="339"/>
        <end position="349"/>
    </location>
</feature>
<feature type="region of interest" description="Disordered" evidence="1">
    <location>
        <begin position="325"/>
        <end position="349"/>
    </location>
</feature>
<evidence type="ECO:0000313" key="3">
    <source>
        <dbReference type="Proteomes" id="UP000284403"/>
    </source>
</evidence>
<feature type="region of interest" description="Disordered" evidence="1">
    <location>
        <begin position="250"/>
        <end position="298"/>
    </location>
</feature>
<sequence length="349" mass="38138">PARRRHAARIPQRSSRRQAPRNSPNAGPTSLSAVQQEWDAAKKNKKIRKKTAVHPPPSSAPSDARRQNARNHNPCHDTATAAGATTRLPATPRCPRKWGTSEQPRGKHETASLTTHGTFARYPHAALAHLVAPTGPPPLLSSALALSPASPHSCRVSDAPLPACCTQSAPPTKKLYGRNSSPTIKTRLCHLPTALLLRCAGGNVMRIRRCKPQPKQIPSRLFKENRLNKKAPNGVKLLTAAPAQLPARCVHPPSQPEGSCGAHISKPLPGTRRRARPQHAAPCTPSRWRPQPREPLRPFFMPLPQKALLPQRVCVGPEHTISGYFGKTRGTRRQQQGVREAHDLRQTAQ</sequence>
<feature type="region of interest" description="Disordered" evidence="1">
    <location>
        <begin position="1"/>
        <end position="109"/>
    </location>
</feature>
<feature type="non-terminal residue" evidence="2">
    <location>
        <position position="1"/>
    </location>
</feature>
<reference evidence="2 3" key="1">
    <citation type="journal article" date="2018" name="BMC Genomics">
        <title>Genomic comparison of Trypanosoma conorhini and Trypanosoma rangeli to Trypanosoma cruzi strains of high and low virulence.</title>
        <authorList>
            <person name="Bradwell K.R."/>
            <person name="Koparde V.N."/>
            <person name="Matveyev A.V."/>
            <person name="Serrano M.G."/>
            <person name="Alves J.M."/>
            <person name="Parikh H."/>
            <person name="Huang B."/>
            <person name="Lee V."/>
            <person name="Espinosa-Alvarez O."/>
            <person name="Ortiz P.A."/>
            <person name="Costa-Martins A.G."/>
            <person name="Teixeira M.M."/>
            <person name="Buck G.A."/>
        </authorList>
    </citation>
    <scope>NUCLEOTIDE SEQUENCE [LARGE SCALE GENOMIC DNA]</scope>
    <source>
        <strain evidence="2 3">025E</strain>
    </source>
</reference>
<feature type="compositionally biased region" description="Polar residues" evidence="1">
    <location>
        <begin position="20"/>
        <end position="35"/>
    </location>
</feature>
<dbReference type="AlphaFoldDB" id="A0A422MXN0"/>
<name>A0A422MXN0_9TRYP</name>
<accession>A0A422MXN0</accession>
<evidence type="ECO:0000313" key="2">
    <source>
        <dbReference type="EMBL" id="RNE97988.1"/>
    </source>
</evidence>
<comment type="caution">
    <text evidence="2">The sequence shown here is derived from an EMBL/GenBank/DDBJ whole genome shotgun (WGS) entry which is preliminary data.</text>
</comment>
<feature type="compositionally biased region" description="Basic residues" evidence="1">
    <location>
        <begin position="1"/>
        <end position="19"/>
    </location>
</feature>
<dbReference type="GeneID" id="40322953"/>
<organism evidence="2 3">
    <name type="scientific">Trypanosoma conorhini</name>
    <dbReference type="NCBI Taxonomy" id="83891"/>
    <lineage>
        <taxon>Eukaryota</taxon>
        <taxon>Discoba</taxon>
        <taxon>Euglenozoa</taxon>
        <taxon>Kinetoplastea</taxon>
        <taxon>Metakinetoplastina</taxon>
        <taxon>Trypanosomatida</taxon>
        <taxon>Trypanosomatidae</taxon>
        <taxon>Trypanosoma</taxon>
    </lineage>
</organism>
<dbReference type="RefSeq" id="XP_029223740.1">
    <property type="nucleotide sequence ID" value="XM_029376161.1"/>
</dbReference>
<gene>
    <name evidence="2" type="ORF">Tco025E_09342</name>
</gene>
<dbReference type="Proteomes" id="UP000284403">
    <property type="component" value="Unassembled WGS sequence"/>
</dbReference>
<dbReference type="EMBL" id="MKKU01001076">
    <property type="protein sequence ID" value="RNE97988.1"/>
    <property type="molecule type" value="Genomic_DNA"/>
</dbReference>
<evidence type="ECO:0000256" key="1">
    <source>
        <dbReference type="SAM" id="MobiDB-lite"/>
    </source>
</evidence>
<feature type="compositionally biased region" description="Basic residues" evidence="1">
    <location>
        <begin position="43"/>
        <end position="52"/>
    </location>
</feature>
<proteinExistence type="predicted"/>